<dbReference type="InterPro" id="IPR000515">
    <property type="entry name" value="MetI-like"/>
</dbReference>
<proteinExistence type="inferred from homology"/>
<keyword evidence="10" id="KW-1185">Reference proteome</keyword>
<evidence type="ECO:0000313" key="9">
    <source>
        <dbReference type="EMBL" id="USQ78122.1"/>
    </source>
</evidence>
<accession>A0ABY4YNE0</accession>
<feature type="transmembrane region" description="Helical" evidence="7">
    <location>
        <begin position="102"/>
        <end position="126"/>
    </location>
</feature>
<reference evidence="9" key="1">
    <citation type="submission" date="2022-06" db="EMBL/GenBank/DDBJ databases">
        <title>Ornithinimicrobium JY.X270.</title>
        <authorList>
            <person name="Huang Y."/>
        </authorList>
    </citation>
    <scope>NUCLEOTIDE SEQUENCE</scope>
    <source>
        <strain evidence="9">JY.X270</strain>
    </source>
</reference>
<evidence type="ECO:0000256" key="6">
    <source>
        <dbReference type="ARBA" id="ARBA00023136"/>
    </source>
</evidence>
<feature type="transmembrane region" description="Helical" evidence="7">
    <location>
        <begin position="224"/>
        <end position="252"/>
    </location>
</feature>
<keyword evidence="5 7" id="KW-1133">Transmembrane helix</keyword>
<name>A0ABY4YNE0_9MICO</name>
<organism evidence="9 10">
    <name type="scientific">Ornithinimicrobium cryptoxanthini</name>
    <dbReference type="NCBI Taxonomy" id="2934161"/>
    <lineage>
        <taxon>Bacteria</taxon>
        <taxon>Bacillati</taxon>
        <taxon>Actinomycetota</taxon>
        <taxon>Actinomycetes</taxon>
        <taxon>Micrococcales</taxon>
        <taxon>Ornithinimicrobiaceae</taxon>
        <taxon>Ornithinimicrobium</taxon>
    </lineage>
</organism>
<comment type="similarity">
    <text evidence="7">Belongs to the binding-protein-dependent transport system permease family.</text>
</comment>
<keyword evidence="2 7" id="KW-0813">Transport</keyword>
<dbReference type="EMBL" id="CP099490">
    <property type="protein sequence ID" value="USQ78122.1"/>
    <property type="molecule type" value="Genomic_DNA"/>
</dbReference>
<evidence type="ECO:0000256" key="3">
    <source>
        <dbReference type="ARBA" id="ARBA00022475"/>
    </source>
</evidence>
<dbReference type="Gene3D" id="1.10.3720.10">
    <property type="entry name" value="MetI-like"/>
    <property type="match status" value="1"/>
</dbReference>
<evidence type="ECO:0000256" key="7">
    <source>
        <dbReference type="RuleBase" id="RU363032"/>
    </source>
</evidence>
<dbReference type="SUPFAM" id="SSF161098">
    <property type="entry name" value="MetI-like"/>
    <property type="match status" value="1"/>
</dbReference>
<dbReference type="PANTHER" id="PTHR47737:SF1">
    <property type="entry name" value="GLYCINE BETAINE_PROLINE BETAINE TRANSPORT SYSTEM PERMEASE PROTEIN PROW"/>
    <property type="match status" value="1"/>
</dbReference>
<protein>
    <submittedName>
        <fullName evidence="9">ABC transporter permease subunit</fullName>
    </submittedName>
</protein>
<keyword evidence="4 7" id="KW-0812">Transmembrane</keyword>
<dbReference type="PANTHER" id="PTHR47737">
    <property type="entry name" value="GLYCINE BETAINE/PROLINE BETAINE TRANSPORT SYSTEM PERMEASE PROTEIN PROW"/>
    <property type="match status" value="1"/>
</dbReference>
<comment type="subcellular location">
    <subcellularLocation>
        <location evidence="7">Cell membrane</location>
        <topology evidence="7">Multi-pass membrane protein</topology>
    </subcellularLocation>
    <subcellularLocation>
        <location evidence="1">Membrane</location>
        <topology evidence="1">Multi-pass membrane protein</topology>
    </subcellularLocation>
</comment>
<keyword evidence="3" id="KW-1003">Cell membrane</keyword>
<feature type="domain" description="ABC transmembrane type-1" evidence="8">
    <location>
        <begin position="98"/>
        <end position="277"/>
    </location>
</feature>
<dbReference type="InterPro" id="IPR035906">
    <property type="entry name" value="MetI-like_sf"/>
</dbReference>
<evidence type="ECO:0000256" key="1">
    <source>
        <dbReference type="ARBA" id="ARBA00004141"/>
    </source>
</evidence>
<evidence type="ECO:0000256" key="2">
    <source>
        <dbReference type="ARBA" id="ARBA00022448"/>
    </source>
</evidence>
<evidence type="ECO:0000259" key="8">
    <source>
        <dbReference type="PROSITE" id="PS50928"/>
    </source>
</evidence>
<evidence type="ECO:0000256" key="5">
    <source>
        <dbReference type="ARBA" id="ARBA00022989"/>
    </source>
</evidence>
<gene>
    <name evidence="9" type="ORF">NF557_00990</name>
</gene>
<dbReference type="Pfam" id="PF00528">
    <property type="entry name" value="BPD_transp_1"/>
    <property type="match status" value="1"/>
</dbReference>
<feature type="transmembrane region" description="Helical" evidence="7">
    <location>
        <begin position="54"/>
        <end position="73"/>
    </location>
</feature>
<dbReference type="PROSITE" id="PS50928">
    <property type="entry name" value="ABC_TM1"/>
    <property type="match status" value="1"/>
</dbReference>
<dbReference type="Proteomes" id="UP001056535">
    <property type="component" value="Chromosome"/>
</dbReference>
<evidence type="ECO:0000313" key="10">
    <source>
        <dbReference type="Proteomes" id="UP001056535"/>
    </source>
</evidence>
<feature type="transmembrane region" description="Helical" evidence="7">
    <location>
        <begin position="146"/>
        <end position="172"/>
    </location>
</feature>
<sequence>MLQTMDTVESGIPRIPVGQWIDTGFDWVKTNFREFFHLLADGIETAVEGLADLLAWPPALAVVIVLSLLAWLARDWKLGLGSLLSLGAVIGMDQWDNSMVTLALVVVATVVALVLAIPLGIAAARWDPLSAAIRPVMDLMQTMPAFVWLVPVVTLFSIGVPGALIATVIFALPPGVRLTELGIRQVDAEVVEAGHAFGGTPRQILRGIQFPLAMPTIMAGVNQVIMLALSMAVIAGLVGAGGLGGAVVSAIMTLNIGLGFEAGLSVVVLAIYLDRVTASVGGGGFSLLRRRGRNAGSVPEPATDEDVDLEGRKAMV</sequence>
<dbReference type="CDD" id="cd06261">
    <property type="entry name" value="TM_PBP2"/>
    <property type="match status" value="1"/>
</dbReference>
<keyword evidence="6 7" id="KW-0472">Membrane</keyword>
<evidence type="ECO:0000256" key="4">
    <source>
        <dbReference type="ARBA" id="ARBA00022692"/>
    </source>
</evidence>